<protein>
    <submittedName>
        <fullName evidence="1">Uncharacterized protein</fullName>
    </submittedName>
</protein>
<accession>A0A2R6NXF7</accession>
<organism evidence="1 2">
    <name type="scientific">Hermanssonia centrifuga</name>
    <dbReference type="NCBI Taxonomy" id="98765"/>
    <lineage>
        <taxon>Eukaryota</taxon>
        <taxon>Fungi</taxon>
        <taxon>Dikarya</taxon>
        <taxon>Basidiomycota</taxon>
        <taxon>Agaricomycotina</taxon>
        <taxon>Agaricomycetes</taxon>
        <taxon>Polyporales</taxon>
        <taxon>Meruliaceae</taxon>
        <taxon>Hermanssonia</taxon>
    </lineage>
</organism>
<name>A0A2R6NXF7_9APHY</name>
<evidence type="ECO:0000313" key="2">
    <source>
        <dbReference type="Proteomes" id="UP000186601"/>
    </source>
</evidence>
<proteinExistence type="predicted"/>
<keyword evidence="2" id="KW-1185">Reference proteome</keyword>
<dbReference type="Proteomes" id="UP000186601">
    <property type="component" value="Unassembled WGS sequence"/>
</dbReference>
<gene>
    <name evidence="1" type="ORF">PHLCEN_2v7132</name>
</gene>
<comment type="caution">
    <text evidence="1">The sequence shown here is derived from an EMBL/GenBank/DDBJ whole genome shotgun (WGS) entry which is preliminary data.</text>
</comment>
<dbReference type="AlphaFoldDB" id="A0A2R6NXF7"/>
<sequence length="58" mass="6411">MTLHAYGEGLGATHPDHRAQRGWMVGMKPGETLMSGMGQNYAPVVGHWMKRVTESQKT</sequence>
<reference evidence="1 2" key="1">
    <citation type="submission" date="2018-02" db="EMBL/GenBank/DDBJ databases">
        <title>Genome sequence of the basidiomycete white-rot fungus Phlebia centrifuga.</title>
        <authorList>
            <person name="Granchi Z."/>
            <person name="Peng M."/>
            <person name="de Vries R.P."/>
            <person name="Hilden K."/>
            <person name="Makela M.R."/>
            <person name="Grigoriev I."/>
            <person name="Riley R."/>
        </authorList>
    </citation>
    <scope>NUCLEOTIDE SEQUENCE [LARGE SCALE GENOMIC DNA]</scope>
    <source>
        <strain evidence="1 2">FBCC195</strain>
    </source>
</reference>
<dbReference type="EMBL" id="MLYV02000707">
    <property type="protein sequence ID" value="PSR79161.1"/>
    <property type="molecule type" value="Genomic_DNA"/>
</dbReference>
<evidence type="ECO:0000313" key="1">
    <source>
        <dbReference type="EMBL" id="PSR79161.1"/>
    </source>
</evidence>